<protein>
    <submittedName>
        <fullName evidence="1">Uncharacterized protein</fullName>
    </submittedName>
</protein>
<gene>
    <name evidence="2" type="ORF">A0H76_1300</name>
    <name evidence="1" type="ORF">HERIO_501</name>
</gene>
<evidence type="ECO:0000313" key="3">
    <source>
        <dbReference type="Proteomes" id="UP000192356"/>
    </source>
</evidence>
<keyword evidence="3" id="KW-1185">Reference proteome</keyword>
<sequence>MEENKLDKCLKNLQKYLANTEYEQRLKEFIELKMNDPNSNDDNVLESALNYFDEIVPNQIKTQLYNDINREF</sequence>
<dbReference type="EMBL" id="LTAI01000281">
    <property type="protein sequence ID" value="ORD99162.1"/>
    <property type="molecule type" value="Genomic_DNA"/>
</dbReference>
<accession>A0A1X0QCV6</accession>
<dbReference type="Proteomes" id="UP000192501">
    <property type="component" value="Unassembled WGS sequence"/>
</dbReference>
<comment type="caution">
    <text evidence="1">The sequence shown here is derived from an EMBL/GenBank/DDBJ whole genome shotgun (WGS) entry which is preliminary data.</text>
</comment>
<dbReference type="AlphaFoldDB" id="A0A1X0QCV6"/>
<evidence type="ECO:0000313" key="4">
    <source>
        <dbReference type="Proteomes" id="UP000192501"/>
    </source>
</evidence>
<dbReference type="EMBL" id="LVKB01000015">
    <property type="protein sequence ID" value="ORD97649.1"/>
    <property type="molecule type" value="Genomic_DNA"/>
</dbReference>
<dbReference type="Proteomes" id="UP000192356">
    <property type="component" value="Unassembled WGS sequence"/>
</dbReference>
<evidence type="ECO:0000313" key="2">
    <source>
        <dbReference type="EMBL" id="ORD99162.1"/>
    </source>
</evidence>
<dbReference type="VEuPathDB" id="MicrosporidiaDB:A0H76_1300"/>
<dbReference type="VEuPathDB" id="MicrosporidiaDB:HERIO_501"/>
<reference evidence="3 4" key="1">
    <citation type="journal article" date="2017" name="Environ. Microbiol.">
        <title>Decay of the glycolytic pathway and adaptation to intranuclear parasitism within Enterocytozoonidae microsporidia.</title>
        <authorList>
            <person name="Wiredu Boakye D."/>
            <person name="Jaroenlak P."/>
            <person name="Prachumwat A."/>
            <person name="Williams T.A."/>
            <person name="Bateman K.S."/>
            <person name="Itsathitphaisarn O."/>
            <person name="Sritunyalucksana K."/>
            <person name="Paszkiewicz K.H."/>
            <person name="Moore K.A."/>
            <person name="Stentiford G.D."/>
            <person name="Williams B.A."/>
        </authorList>
    </citation>
    <scope>NUCLEOTIDE SEQUENCE [LARGE SCALE GENOMIC DNA]</scope>
    <source>
        <strain evidence="4">canceri</strain>
        <strain evidence="2">Canceri</strain>
        <strain evidence="1 3">GB1</strain>
    </source>
</reference>
<evidence type="ECO:0000313" key="1">
    <source>
        <dbReference type="EMBL" id="ORD97649.1"/>
    </source>
</evidence>
<proteinExistence type="predicted"/>
<organism evidence="1 3">
    <name type="scientific">Hepatospora eriocheir</name>
    <dbReference type="NCBI Taxonomy" id="1081669"/>
    <lineage>
        <taxon>Eukaryota</taxon>
        <taxon>Fungi</taxon>
        <taxon>Fungi incertae sedis</taxon>
        <taxon>Microsporidia</taxon>
        <taxon>Hepatosporidae</taxon>
        <taxon>Hepatospora</taxon>
    </lineage>
</organism>
<name>A0A1X0QCV6_9MICR</name>